<name>A0A6L7G9X5_9RHOB</name>
<dbReference type="InterPro" id="IPR007387">
    <property type="entry name" value="TRAP_DctQ"/>
</dbReference>
<evidence type="ECO:0000256" key="1">
    <source>
        <dbReference type="ARBA" id="ARBA00004429"/>
    </source>
</evidence>
<feature type="domain" description="Tripartite ATP-independent periplasmic transporters DctQ component" evidence="10">
    <location>
        <begin position="27"/>
        <end position="156"/>
    </location>
</feature>
<keyword evidence="2 9" id="KW-0813">Transport</keyword>
<comment type="caution">
    <text evidence="11">The sequence shown here is derived from an EMBL/GenBank/DDBJ whole genome shotgun (WGS) entry which is preliminary data.</text>
</comment>
<dbReference type="Pfam" id="PF04290">
    <property type="entry name" value="DctQ"/>
    <property type="match status" value="1"/>
</dbReference>
<sequence length="170" mass="18598">MLALLERFCLALRHLVSAAVILLFSAMMIAVLVQVAGRYIFDYSVAQASEIATFSQVWLVLLGAGVAVARGQHVAIDMIPAQLPLPLARVALVVIALIIAAFLCVLAWGSLPLMKMGAFQMSPAMRVPMKYVYLCLPIGSAYMMLELLLSVIQRWRLPFPPPEAETQEAI</sequence>
<evidence type="ECO:0000256" key="2">
    <source>
        <dbReference type="ARBA" id="ARBA00022448"/>
    </source>
</evidence>
<dbReference type="GO" id="GO:0005886">
    <property type="term" value="C:plasma membrane"/>
    <property type="evidence" value="ECO:0007669"/>
    <property type="project" value="UniProtKB-SubCell"/>
</dbReference>
<accession>A0A6L7G9X5</accession>
<feature type="transmembrane region" description="Helical" evidence="9">
    <location>
        <begin position="51"/>
        <end position="69"/>
    </location>
</feature>
<comment type="function">
    <text evidence="9">Part of the tripartite ATP-independent periplasmic (TRAP) transport system.</text>
</comment>
<organism evidence="11 12">
    <name type="scientific">Pseudooceanicola albus</name>
    <dbReference type="NCBI Taxonomy" id="2692189"/>
    <lineage>
        <taxon>Bacteria</taxon>
        <taxon>Pseudomonadati</taxon>
        <taxon>Pseudomonadota</taxon>
        <taxon>Alphaproteobacteria</taxon>
        <taxon>Rhodobacterales</taxon>
        <taxon>Paracoccaceae</taxon>
        <taxon>Pseudooceanicola</taxon>
    </lineage>
</organism>
<dbReference type="PANTHER" id="PTHR35011">
    <property type="entry name" value="2,3-DIKETO-L-GULONATE TRAP TRANSPORTER SMALL PERMEASE PROTEIN YIAM"/>
    <property type="match status" value="1"/>
</dbReference>
<keyword evidence="5 9" id="KW-0812">Transmembrane</keyword>
<dbReference type="GO" id="GO:0022857">
    <property type="term" value="F:transmembrane transporter activity"/>
    <property type="evidence" value="ECO:0007669"/>
    <property type="project" value="UniProtKB-UniRule"/>
</dbReference>
<protein>
    <recommendedName>
        <fullName evidence="9">TRAP transporter small permease protein</fullName>
    </recommendedName>
</protein>
<feature type="transmembrane region" description="Helical" evidence="9">
    <location>
        <begin position="90"/>
        <end position="111"/>
    </location>
</feature>
<evidence type="ECO:0000256" key="9">
    <source>
        <dbReference type="RuleBase" id="RU369079"/>
    </source>
</evidence>
<dbReference type="RefSeq" id="WP_160896871.1">
    <property type="nucleotide sequence ID" value="NZ_WUMU01000034.1"/>
</dbReference>
<evidence type="ECO:0000256" key="3">
    <source>
        <dbReference type="ARBA" id="ARBA00022475"/>
    </source>
</evidence>
<dbReference type="InterPro" id="IPR055348">
    <property type="entry name" value="DctQ"/>
</dbReference>
<comment type="similarity">
    <text evidence="8 9">Belongs to the TRAP transporter small permease family.</text>
</comment>
<reference evidence="11 12" key="1">
    <citation type="submission" date="2019-12" db="EMBL/GenBank/DDBJ databases">
        <authorList>
            <person name="Li M."/>
        </authorList>
    </citation>
    <scope>NUCLEOTIDE SEQUENCE [LARGE SCALE GENOMIC DNA]</scope>
    <source>
        <strain evidence="11 12">GBMRC 2024</strain>
    </source>
</reference>
<comment type="subunit">
    <text evidence="9">The complex comprises the extracytoplasmic solute receptor protein and the two transmembrane proteins.</text>
</comment>
<dbReference type="PANTHER" id="PTHR35011:SF2">
    <property type="entry name" value="2,3-DIKETO-L-GULONATE TRAP TRANSPORTER SMALL PERMEASE PROTEIN YIAM"/>
    <property type="match status" value="1"/>
</dbReference>
<dbReference type="EMBL" id="WUMU01000034">
    <property type="protein sequence ID" value="MXN20749.1"/>
    <property type="molecule type" value="Genomic_DNA"/>
</dbReference>
<evidence type="ECO:0000256" key="5">
    <source>
        <dbReference type="ARBA" id="ARBA00022692"/>
    </source>
</evidence>
<evidence type="ECO:0000313" key="12">
    <source>
        <dbReference type="Proteomes" id="UP000477911"/>
    </source>
</evidence>
<keyword evidence="12" id="KW-1185">Reference proteome</keyword>
<dbReference type="AlphaFoldDB" id="A0A6L7G9X5"/>
<proteinExistence type="inferred from homology"/>
<evidence type="ECO:0000259" key="10">
    <source>
        <dbReference type="Pfam" id="PF04290"/>
    </source>
</evidence>
<dbReference type="Proteomes" id="UP000477911">
    <property type="component" value="Unassembled WGS sequence"/>
</dbReference>
<evidence type="ECO:0000313" key="11">
    <source>
        <dbReference type="EMBL" id="MXN20749.1"/>
    </source>
</evidence>
<comment type="subcellular location">
    <subcellularLocation>
        <location evidence="1 9">Cell inner membrane</location>
        <topology evidence="1 9">Multi-pass membrane protein</topology>
    </subcellularLocation>
</comment>
<feature type="transmembrane region" description="Helical" evidence="9">
    <location>
        <begin position="12"/>
        <end position="36"/>
    </location>
</feature>
<dbReference type="GO" id="GO:0015740">
    <property type="term" value="P:C4-dicarboxylate transport"/>
    <property type="evidence" value="ECO:0007669"/>
    <property type="project" value="TreeGrafter"/>
</dbReference>
<keyword evidence="4 9" id="KW-0997">Cell inner membrane</keyword>
<evidence type="ECO:0000256" key="6">
    <source>
        <dbReference type="ARBA" id="ARBA00022989"/>
    </source>
</evidence>
<gene>
    <name evidence="11" type="ORF">GR170_23220</name>
</gene>
<evidence type="ECO:0000256" key="8">
    <source>
        <dbReference type="ARBA" id="ARBA00038436"/>
    </source>
</evidence>
<evidence type="ECO:0000256" key="4">
    <source>
        <dbReference type="ARBA" id="ARBA00022519"/>
    </source>
</evidence>
<keyword evidence="3" id="KW-1003">Cell membrane</keyword>
<keyword evidence="7 9" id="KW-0472">Membrane</keyword>
<keyword evidence="6 9" id="KW-1133">Transmembrane helix</keyword>
<evidence type="ECO:0000256" key="7">
    <source>
        <dbReference type="ARBA" id="ARBA00023136"/>
    </source>
</evidence>
<feature type="transmembrane region" description="Helical" evidence="9">
    <location>
        <begin position="131"/>
        <end position="152"/>
    </location>
</feature>